<proteinExistence type="inferred from homology"/>
<comment type="similarity">
    <text evidence="1">Belongs to the short-chain dehydrogenases/reductases (SDR) family.</text>
</comment>
<dbReference type="SUPFAM" id="SSF51735">
    <property type="entry name" value="NAD(P)-binding Rossmann-fold domains"/>
    <property type="match status" value="1"/>
</dbReference>
<evidence type="ECO:0000256" key="1">
    <source>
        <dbReference type="ARBA" id="ARBA00006484"/>
    </source>
</evidence>
<dbReference type="InterPro" id="IPR036291">
    <property type="entry name" value="NAD(P)-bd_dom_sf"/>
</dbReference>
<dbReference type="AlphaFoldDB" id="A0A562K7K0"/>
<dbReference type="Gene3D" id="3.40.50.720">
    <property type="entry name" value="NAD(P)-binding Rossmann-like Domain"/>
    <property type="match status" value="1"/>
</dbReference>
<dbReference type="EMBL" id="VLKK01000016">
    <property type="protein sequence ID" value="TWH91419.1"/>
    <property type="molecule type" value="Genomic_DNA"/>
</dbReference>
<reference evidence="3 4" key="1">
    <citation type="journal article" date="2015" name="Stand. Genomic Sci.">
        <title>Genomic Encyclopedia of Bacterial and Archaeal Type Strains, Phase III: the genomes of soil and plant-associated and newly described type strains.</title>
        <authorList>
            <person name="Whitman W.B."/>
            <person name="Woyke T."/>
            <person name="Klenk H.P."/>
            <person name="Zhou Y."/>
            <person name="Lilburn T.G."/>
            <person name="Beck B.J."/>
            <person name="De Vos P."/>
            <person name="Vandamme P."/>
            <person name="Eisen J.A."/>
            <person name="Garrity G."/>
            <person name="Hugenholtz P."/>
            <person name="Kyrpides N.C."/>
        </authorList>
    </citation>
    <scope>NUCLEOTIDE SEQUENCE [LARGE SCALE GENOMIC DNA]</scope>
    <source>
        <strain evidence="3 4">CGMCC 1.7748</strain>
    </source>
</reference>
<protein>
    <submittedName>
        <fullName evidence="3">Enoyl-ACP reductase-like protein</fullName>
    </submittedName>
</protein>
<organism evidence="3 4">
    <name type="scientific">Sphingobium wenxiniae (strain DSM 21828 / CGMCC 1.7748 / JZ-1)</name>
    <dbReference type="NCBI Taxonomy" id="595605"/>
    <lineage>
        <taxon>Bacteria</taxon>
        <taxon>Pseudomonadati</taxon>
        <taxon>Pseudomonadota</taxon>
        <taxon>Alphaproteobacteria</taxon>
        <taxon>Sphingomonadales</taxon>
        <taxon>Sphingomonadaceae</taxon>
        <taxon>Sphingobium</taxon>
    </lineage>
</organism>
<dbReference type="Pfam" id="PF13561">
    <property type="entry name" value="adh_short_C2"/>
    <property type="match status" value="1"/>
</dbReference>
<dbReference type="GO" id="GO:0016491">
    <property type="term" value="F:oxidoreductase activity"/>
    <property type="evidence" value="ECO:0007669"/>
    <property type="project" value="UniProtKB-KW"/>
</dbReference>
<evidence type="ECO:0000256" key="2">
    <source>
        <dbReference type="ARBA" id="ARBA00023002"/>
    </source>
</evidence>
<dbReference type="InterPro" id="IPR002347">
    <property type="entry name" value="SDR_fam"/>
</dbReference>
<sequence>MTDRTLLVVGASGDVGQGIVRAARDEGWRVIASGRDAGKLEAVFGTARDEGLRTCTGDIGSEEGALALWKEAATLAGRVDAVAVAVNAPNRIAPLSQWTDEELAGLLATNLLTHFNAAKVMLSLLPAEGILIGIGGGTADFVIPKMTPVSIAQAGIRMMYRGFARERGEGAQIRELMIVSMVNGASKRDKAQPEWVTDDEVGRHVCAILAAPEQFPGPILQLKSREQVGQPDQPSSKG</sequence>
<accession>A0A562K7K0</accession>
<dbReference type="PANTHER" id="PTHR43669">
    <property type="entry name" value="5-KETO-D-GLUCONATE 5-REDUCTASE"/>
    <property type="match status" value="1"/>
</dbReference>
<dbReference type="Proteomes" id="UP000316624">
    <property type="component" value="Unassembled WGS sequence"/>
</dbReference>
<name>A0A562K7K0_SPHWJ</name>
<dbReference type="PANTHER" id="PTHR43669:SF3">
    <property type="entry name" value="ALCOHOL DEHYDROGENASE, PUTATIVE (AFU_ORTHOLOGUE AFUA_3G03445)-RELATED"/>
    <property type="match status" value="1"/>
</dbReference>
<keyword evidence="4" id="KW-1185">Reference proteome</keyword>
<evidence type="ECO:0000313" key="4">
    <source>
        <dbReference type="Proteomes" id="UP000316624"/>
    </source>
</evidence>
<comment type="caution">
    <text evidence="3">The sequence shown here is derived from an EMBL/GenBank/DDBJ whole genome shotgun (WGS) entry which is preliminary data.</text>
</comment>
<evidence type="ECO:0000313" key="3">
    <source>
        <dbReference type="EMBL" id="TWH91419.1"/>
    </source>
</evidence>
<dbReference type="RefSeq" id="WP_021246153.1">
    <property type="nucleotide sequence ID" value="NZ_JACIIY010000028.1"/>
</dbReference>
<gene>
    <name evidence="3" type="ORF">IQ35_03233</name>
</gene>
<keyword evidence="2" id="KW-0560">Oxidoreductase</keyword>